<feature type="region of interest" description="Disordered" evidence="1">
    <location>
        <begin position="54"/>
        <end position="98"/>
    </location>
</feature>
<comment type="caution">
    <text evidence="2">The sequence shown here is derived from an EMBL/GenBank/DDBJ whole genome shotgun (WGS) entry which is preliminary data.</text>
</comment>
<proteinExistence type="predicted"/>
<evidence type="ECO:0000256" key="1">
    <source>
        <dbReference type="SAM" id="MobiDB-lite"/>
    </source>
</evidence>
<feature type="compositionally biased region" description="Basic and acidic residues" evidence="1">
    <location>
        <begin position="78"/>
        <end position="98"/>
    </location>
</feature>
<evidence type="ECO:0000313" key="3">
    <source>
        <dbReference type="Proteomes" id="UP000439780"/>
    </source>
</evidence>
<dbReference type="OrthoDB" id="7392261at2"/>
<gene>
    <name evidence="2" type="ORF">GRI58_05515</name>
</gene>
<sequence length="98" mass="10564">MDLNELLHAHQLEVMKASSTADQGHFNRIATYAARIKELRTVEAAKPIAQDMSAPPTIIYGSYAGGDPSNGDATTHSRSADDAARNESENPDRGHTDD</sequence>
<evidence type="ECO:0000313" key="2">
    <source>
        <dbReference type="EMBL" id="MXP28277.1"/>
    </source>
</evidence>
<dbReference type="EMBL" id="WTYA01000003">
    <property type="protein sequence ID" value="MXP28277.1"/>
    <property type="molecule type" value="Genomic_DNA"/>
</dbReference>
<organism evidence="2 3">
    <name type="scientific">Qipengyuania algicida</name>
    <dbReference type="NCBI Taxonomy" id="1836209"/>
    <lineage>
        <taxon>Bacteria</taxon>
        <taxon>Pseudomonadati</taxon>
        <taxon>Pseudomonadota</taxon>
        <taxon>Alphaproteobacteria</taxon>
        <taxon>Sphingomonadales</taxon>
        <taxon>Erythrobacteraceae</taxon>
        <taxon>Qipengyuania</taxon>
    </lineage>
</organism>
<keyword evidence="3" id="KW-1185">Reference proteome</keyword>
<dbReference type="Proteomes" id="UP000439780">
    <property type="component" value="Unassembled WGS sequence"/>
</dbReference>
<accession>A0A845AFN0</accession>
<reference evidence="2 3" key="1">
    <citation type="submission" date="2019-12" db="EMBL/GenBank/DDBJ databases">
        <title>Genomic-based taxomic classification of the family Erythrobacteraceae.</title>
        <authorList>
            <person name="Xu L."/>
        </authorList>
    </citation>
    <scope>NUCLEOTIDE SEQUENCE [LARGE SCALE GENOMIC DNA]</scope>
    <source>
        <strain evidence="2 3">KEMB 9005-328</strain>
    </source>
</reference>
<dbReference type="RefSeq" id="WP_160752569.1">
    <property type="nucleotide sequence ID" value="NZ_WTYA01000003.1"/>
</dbReference>
<name>A0A845AFN0_9SPHN</name>
<dbReference type="AlphaFoldDB" id="A0A845AFN0"/>
<protein>
    <submittedName>
        <fullName evidence="2">Uncharacterized protein</fullName>
    </submittedName>
</protein>